<dbReference type="PANTHER" id="PTHR41260:SF1">
    <property type="entry name" value="PROTEIN ECSC"/>
    <property type="match status" value="1"/>
</dbReference>
<name>A0A366I5Q2_9FIRM</name>
<keyword evidence="2" id="KW-1185">Reference proteome</keyword>
<dbReference type="PANTHER" id="PTHR41260">
    <property type="entry name" value="PROTEIN ECSC"/>
    <property type="match status" value="1"/>
</dbReference>
<proteinExistence type="predicted"/>
<dbReference type="EMBL" id="QNRX01000009">
    <property type="protein sequence ID" value="RBP63792.1"/>
    <property type="molecule type" value="Genomic_DNA"/>
</dbReference>
<gene>
    <name evidence="1" type="ORF">DES36_1098</name>
</gene>
<dbReference type="InterPro" id="IPR024787">
    <property type="entry name" value="EcsC"/>
</dbReference>
<organism evidence="1 2">
    <name type="scientific">Alkalibaculum bacchi</name>
    <dbReference type="NCBI Taxonomy" id="645887"/>
    <lineage>
        <taxon>Bacteria</taxon>
        <taxon>Bacillati</taxon>
        <taxon>Bacillota</taxon>
        <taxon>Clostridia</taxon>
        <taxon>Eubacteriales</taxon>
        <taxon>Eubacteriaceae</taxon>
        <taxon>Alkalibaculum</taxon>
    </lineage>
</organism>
<comment type="caution">
    <text evidence="1">The sequence shown here is derived from an EMBL/GenBank/DDBJ whole genome shotgun (WGS) entry which is preliminary data.</text>
</comment>
<dbReference type="RefSeq" id="WP_113920670.1">
    <property type="nucleotide sequence ID" value="NZ_QNRX01000009.1"/>
</dbReference>
<dbReference type="AlphaFoldDB" id="A0A366I5Q2"/>
<accession>A0A366I5Q2</accession>
<dbReference type="OrthoDB" id="1852051at2"/>
<protein>
    <submittedName>
        <fullName evidence="1">EcsC family protein</fullName>
    </submittedName>
</protein>
<sequence>MDSLIKKQLKQIEKQENKFLSKEKNTFIQSKINPIRQKIEGKIPEGLKTTLDAAFMKGFQLVFVKGNDYIEKTYKKDQMQLEHELNNYAVEKSLSKKYIKKLDKEANSSKRINSTLSVLEGGVLGVLGIGLPDIPLFISVIMRTIYQVSLSYGYDYEKDEEKQYVLLLICGAITYGEEQKEYNEQINVLGEKIDQKTSLGDDLKEYIKTTSDLLSNSLLTAKFIQGIPIVGVVGGAINYSMVSKIGKYASIKYKKRYLLSKIKP</sequence>
<evidence type="ECO:0000313" key="2">
    <source>
        <dbReference type="Proteomes" id="UP000253490"/>
    </source>
</evidence>
<reference evidence="1 2" key="1">
    <citation type="submission" date="2018-06" db="EMBL/GenBank/DDBJ databases">
        <title>Genomic Encyclopedia of Type Strains, Phase IV (KMG-IV): sequencing the most valuable type-strain genomes for metagenomic binning, comparative biology and taxonomic classification.</title>
        <authorList>
            <person name="Goeker M."/>
        </authorList>
    </citation>
    <scope>NUCLEOTIDE SEQUENCE [LARGE SCALE GENOMIC DNA]</scope>
    <source>
        <strain evidence="1 2">DSM 22112</strain>
    </source>
</reference>
<evidence type="ECO:0000313" key="1">
    <source>
        <dbReference type="EMBL" id="RBP63792.1"/>
    </source>
</evidence>
<dbReference type="Pfam" id="PF12787">
    <property type="entry name" value="EcsC"/>
    <property type="match status" value="1"/>
</dbReference>
<dbReference type="Proteomes" id="UP000253490">
    <property type="component" value="Unassembled WGS sequence"/>
</dbReference>